<reference evidence="9 10" key="1">
    <citation type="submission" date="2024-02" db="EMBL/GenBank/DDBJ databases">
        <title>Discinaceae phylogenomics.</title>
        <authorList>
            <person name="Dirks A.C."/>
            <person name="James T.Y."/>
        </authorList>
    </citation>
    <scope>NUCLEOTIDE SEQUENCE [LARGE SCALE GENOMIC DNA]</scope>
    <source>
        <strain evidence="9 10">ACD0624</strain>
    </source>
</reference>
<dbReference type="InterPro" id="IPR000717">
    <property type="entry name" value="PCI_dom"/>
</dbReference>
<evidence type="ECO:0000313" key="10">
    <source>
        <dbReference type="Proteomes" id="UP001447188"/>
    </source>
</evidence>
<keyword evidence="5" id="KW-0736">Signalosome</keyword>
<evidence type="ECO:0000256" key="7">
    <source>
        <dbReference type="SAM" id="MobiDB-lite"/>
    </source>
</evidence>
<protein>
    <recommendedName>
        <fullName evidence="8">PCI domain-containing protein</fullName>
    </recommendedName>
</protein>
<evidence type="ECO:0000256" key="1">
    <source>
        <dbReference type="ARBA" id="ARBA00004123"/>
    </source>
</evidence>
<keyword evidence="10" id="KW-1185">Reference proteome</keyword>
<dbReference type="InterPro" id="IPR045237">
    <property type="entry name" value="COPS7/eIF3m"/>
</dbReference>
<evidence type="ECO:0000259" key="8">
    <source>
        <dbReference type="PROSITE" id="PS50250"/>
    </source>
</evidence>
<dbReference type="PANTHER" id="PTHR15350">
    <property type="entry name" value="COP9 SIGNALOSOME COMPLEX SUBUNIT 7/DENDRITIC CELL PROTEIN GA17"/>
    <property type="match status" value="1"/>
</dbReference>
<dbReference type="InterPro" id="IPR041481">
    <property type="entry name" value="CSN7_helixI"/>
</dbReference>
<evidence type="ECO:0000256" key="2">
    <source>
        <dbReference type="ARBA" id="ARBA00004496"/>
    </source>
</evidence>
<gene>
    <name evidence="9" type="ORF">Q9L58_007487</name>
</gene>
<comment type="caution">
    <text evidence="9">The sequence shown here is derived from an EMBL/GenBank/DDBJ whole genome shotgun (WGS) entry which is preliminary data.</text>
</comment>
<feature type="domain" description="PCI" evidence="8">
    <location>
        <begin position="1"/>
        <end position="164"/>
    </location>
</feature>
<sequence>MADQSYLTALAPFLALAKSATGRAAADLVVQATQAPGCFVFSELLETPNIQKLAENADGVKYLELLKIFAYGSYTDYKGVSSPNNASTLPPLNDRQLEKLKQLSLVTLASLGQSHLTYPSLLVTLDLPSIRALEDLVISAITASLLSAKLDTKHQLIEVSSTAGRDVAPAEIPAMIATLSNWCSVCEDVLEDIDAQVKGIQRDAIQRRRHVDEYERVLAVKREALKGEEKGQGKGKRVISEGADDGGAARGGWGDDDEMDLDDSSFGGDVGGANTSKRRTKGRFAGFIGRGGKK</sequence>
<comment type="similarity">
    <text evidence="3">Belongs to the CSN7/EIF3M family. CSN7 subfamily.</text>
</comment>
<dbReference type="Pfam" id="PF18392">
    <property type="entry name" value="CSN7a_helixI"/>
    <property type="match status" value="1"/>
</dbReference>
<evidence type="ECO:0000256" key="6">
    <source>
        <dbReference type="ARBA" id="ARBA00023242"/>
    </source>
</evidence>
<accession>A0ABR3GD13</accession>
<name>A0ABR3GD13_9PEZI</name>
<evidence type="ECO:0000313" key="9">
    <source>
        <dbReference type="EMBL" id="KAL0633597.1"/>
    </source>
</evidence>
<comment type="subcellular location">
    <subcellularLocation>
        <location evidence="2">Cytoplasm</location>
    </subcellularLocation>
    <subcellularLocation>
        <location evidence="1">Nucleus</location>
    </subcellularLocation>
</comment>
<dbReference type="PROSITE" id="PS50250">
    <property type="entry name" value="PCI"/>
    <property type="match status" value="1"/>
</dbReference>
<keyword evidence="4" id="KW-0963">Cytoplasm</keyword>
<proteinExistence type="inferred from homology"/>
<feature type="compositionally biased region" description="Acidic residues" evidence="7">
    <location>
        <begin position="254"/>
        <end position="263"/>
    </location>
</feature>
<dbReference type="Proteomes" id="UP001447188">
    <property type="component" value="Unassembled WGS sequence"/>
</dbReference>
<keyword evidence="6" id="KW-0539">Nucleus</keyword>
<evidence type="ECO:0000256" key="4">
    <source>
        <dbReference type="ARBA" id="ARBA00022490"/>
    </source>
</evidence>
<dbReference type="Pfam" id="PF22061">
    <property type="entry name" value="CSN7_HB_subdom"/>
    <property type="match status" value="1"/>
</dbReference>
<evidence type="ECO:0000256" key="5">
    <source>
        <dbReference type="ARBA" id="ARBA00022790"/>
    </source>
</evidence>
<dbReference type="PANTHER" id="PTHR15350:SF5">
    <property type="entry name" value="COP9 SIGNALOSOME COMPLEX SUBUNIT 7"/>
    <property type="match status" value="1"/>
</dbReference>
<dbReference type="Pfam" id="PF01399">
    <property type="entry name" value="PCI"/>
    <property type="match status" value="1"/>
</dbReference>
<dbReference type="SMART" id="SM00088">
    <property type="entry name" value="PINT"/>
    <property type="match status" value="1"/>
</dbReference>
<dbReference type="EMBL" id="JBBBZM010000120">
    <property type="protein sequence ID" value="KAL0633597.1"/>
    <property type="molecule type" value="Genomic_DNA"/>
</dbReference>
<organism evidence="9 10">
    <name type="scientific">Discina gigas</name>
    <dbReference type="NCBI Taxonomy" id="1032678"/>
    <lineage>
        <taxon>Eukaryota</taxon>
        <taxon>Fungi</taxon>
        <taxon>Dikarya</taxon>
        <taxon>Ascomycota</taxon>
        <taxon>Pezizomycotina</taxon>
        <taxon>Pezizomycetes</taxon>
        <taxon>Pezizales</taxon>
        <taxon>Discinaceae</taxon>
        <taxon>Discina</taxon>
    </lineage>
</organism>
<evidence type="ECO:0000256" key="3">
    <source>
        <dbReference type="ARBA" id="ARBA00008482"/>
    </source>
</evidence>
<feature type="region of interest" description="Disordered" evidence="7">
    <location>
        <begin position="229"/>
        <end position="294"/>
    </location>
</feature>